<evidence type="ECO:0000313" key="9">
    <source>
        <dbReference type="EMBL" id="KEP70772.1"/>
    </source>
</evidence>
<dbReference type="OrthoDB" id="9764259at2"/>
<dbReference type="GO" id="GO:0005886">
    <property type="term" value="C:plasma membrane"/>
    <property type="evidence" value="ECO:0007669"/>
    <property type="project" value="UniProtKB-SubCell"/>
</dbReference>
<feature type="transmembrane region" description="Helical" evidence="7">
    <location>
        <begin position="44"/>
        <end position="69"/>
    </location>
</feature>
<evidence type="ECO:0000256" key="4">
    <source>
        <dbReference type="ARBA" id="ARBA00022692"/>
    </source>
</evidence>
<dbReference type="PANTHER" id="PTHR23517:SF13">
    <property type="entry name" value="MAJOR FACILITATOR SUPERFAMILY MFS_1"/>
    <property type="match status" value="1"/>
</dbReference>
<dbReference type="STRING" id="1185766.SAMN05216224_102424"/>
<feature type="transmembrane region" description="Helical" evidence="7">
    <location>
        <begin position="342"/>
        <end position="361"/>
    </location>
</feature>
<dbReference type="PANTHER" id="PTHR23517">
    <property type="entry name" value="RESISTANCE PROTEIN MDTM, PUTATIVE-RELATED-RELATED"/>
    <property type="match status" value="1"/>
</dbReference>
<proteinExistence type="predicted"/>
<evidence type="ECO:0000256" key="1">
    <source>
        <dbReference type="ARBA" id="ARBA00004651"/>
    </source>
</evidence>
<dbReference type="GO" id="GO:0022857">
    <property type="term" value="F:transmembrane transporter activity"/>
    <property type="evidence" value="ECO:0007669"/>
    <property type="project" value="InterPro"/>
</dbReference>
<evidence type="ECO:0000256" key="6">
    <source>
        <dbReference type="ARBA" id="ARBA00023136"/>
    </source>
</evidence>
<comment type="caution">
    <text evidence="9">The sequence shown here is derived from an EMBL/GenBank/DDBJ whole genome shotgun (WGS) entry which is preliminary data.</text>
</comment>
<dbReference type="Gene3D" id="1.20.1250.20">
    <property type="entry name" value="MFS general substrate transporter like domains"/>
    <property type="match status" value="1"/>
</dbReference>
<feature type="domain" description="Major facilitator superfamily (MFS) profile" evidence="8">
    <location>
        <begin position="15"/>
        <end position="398"/>
    </location>
</feature>
<feature type="transmembrane region" description="Helical" evidence="7">
    <location>
        <begin position="140"/>
        <end position="164"/>
    </location>
</feature>
<feature type="transmembrane region" description="Helical" evidence="7">
    <location>
        <begin position="81"/>
        <end position="100"/>
    </location>
</feature>
<feature type="transmembrane region" description="Helical" evidence="7">
    <location>
        <begin position="217"/>
        <end position="236"/>
    </location>
</feature>
<sequence length="398" mass="41232">MSTTATIAPPARSFGLPIATFGALVMMASAGAPSPFYPILQQQIGFSSAIMALIFAVYAVALLCVLLIAGSISDHVGRRPVISVGFVMLALSLWCFTQATDISGLIAARVLQGMACALLISTLSATIADLEPKSRPGIAAVINTVVPLLGLGTGALIAGLFLDYSRAPEFWVFDGLILLSLILALAAWLLPETSPRHEGLLQALRPRVGVPPEVSRVFWACAPAMFAGWATGGLYLSLGAPMMSHIFGIEANTPHGLIVTLLAGMGALACFVARNAKGPGVLLYGTAALSLGTLVCLIAAWSGNLTLYLIALTVAGTGFGTCFFGALRNVMPLAPADGRAELFASIFTLCYLAFGIPAVIAGLMVPIFGLLITLTGYGALVILGAATAGVLRWRQLRG</sequence>
<dbReference type="Pfam" id="PF07690">
    <property type="entry name" value="MFS_1"/>
    <property type="match status" value="1"/>
</dbReference>
<dbReference type="eggNOG" id="COG0477">
    <property type="taxonomic scope" value="Bacteria"/>
</dbReference>
<feature type="transmembrane region" description="Helical" evidence="7">
    <location>
        <begin position="12"/>
        <end position="32"/>
    </location>
</feature>
<dbReference type="InterPro" id="IPR050171">
    <property type="entry name" value="MFS_Transporters"/>
</dbReference>
<dbReference type="PROSITE" id="PS50850">
    <property type="entry name" value="MFS"/>
    <property type="match status" value="1"/>
</dbReference>
<protein>
    <submittedName>
        <fullName evidence="9">Major facilitator transporter</fullName>
    </submittedName>
</protein>
<keyword evidence="2" id="KW-0813">Transport</keyword>
<dbReference type="AlphaFoldDB" id="A0A074U7Y8"/>
<evidence type="ECO:0000256" key="5">
    <source>
        <dbReference type="ARBA" id="ARBA00022989"/>
    </source>
</evidence>
<feature type="transmembrane region" description="Helical" evidence="7">
    <location>
        <begin position="170"/>
        <end position="190"/>
    </location>
</feature>
<feature type="transmembrane region" description="Helical" evidence="7">
    <location>
        <begin position="307"/>
        <end position="330"/>
    </location>
</feature>
<evidence type="ECO:0000256" key="7">
    <source>
        <dbReference type="SAM" id="Phobius"/>
    </source>
</evidence>
<evidence type="ECO:0000259" key="8">
    <source>
        <dbReference type="PROSITE" id="PS50850"/>
    </source>
</evidence>
<feature type="transmembrane region" description="Helical" evidence="7">
    <location>
        <begin position="106"/>
        <end position="128"/>
    </location>
</feature>
<feature type="transmembrane region" description="Helical" evidence="7">
    <location>
        <begin position="256"/>
        <end position="274"/>
    </location>
</feature>
<gene>
    <name evidence="9" type="ORF">DL1_13135</name>
</gene>
<dbReference type="InterPro" id="IPR011701">
    <property type="entry name" value="MFS"/>
</dbReference>
<dbReference type="InterPro" id="IPR036259">
    <property type="entry name" value="MFS_trans_sf"/>
</dbReference>
<evidence type="ECO:0000313" key="10">
    <source>
        <dbReference type="Proteomes" id="UP000027725"/>
    </source>
</evidence>
<keyword evidence="6 7" id="KW-0472">Membrane</keyword>
<accession>A0A074U7Y8</accession>
<keyword evidence="4 7" id="KW-0812">Transmembrane</keyword>
<name>A0A074U7Y8_9RHOB</name>
<feature type="transmembrane region" description="Helical" evidence="7">
    <location>
        <begin position="281"/>
        <end position="301"/>
    </location>
</feature>
<keyword evidence="3" id="KW-1003">Cell membrane</keyword>
<feature type="transmembrane region" description="Helical" evidence="7">
    <location>
        <begin position="367"/>
        <end position="391"/>
    </location>
</feature>
<organism evidence="9 10">
    <name type="scientific">Thioclava dalianensis</name>
    <dbReference type="NCBI Taxonomy" id="1185766"/>
    <lineage>
        <taxon>Bacteria</taxon>
        <taxon>Pseudomonadati</taxon>
        <taxon>Pseudomonadota</taxon>
        <taxon>Alphaproteobacteria</taxon>
        <taxon>Rhodobacterales</taxon>
        <taxon>Paracoccaceae</taxon>
        <taxon>Thioclava</taxon>
    </lineage>
</organism>
<keyword evidence="10" id="KW-1185">Reference proteome</keyword>
<dbReference type="RefSeq" id="WP_038063108.1">
    <property type="nucleotide sequence ID" value="NZ_FOVB01000002.1"/>
</dbReference>
<evidence type="ECO:0000256" key="2">
    <source>
        <dbReference type="ARBA" id="ARBA00022448"/>
    </source>
</evidence>
<dbReference type="Proteomes" id="UP000027725">
    <property type="component" value="Unassembled WGS sequence"/>
</dbReference>
<evidence type="ECO:0000256" key="3">
    <source>
        <dbReference type="ARBA" id="ARBA00022475"/>
    </source>
</evidence>
<dbReference type="InterPro" id="IPR020846">
    <property type="entry name" value="MFS_dom"/>
</dbReference>
<comment type="subcellular location">
    <subcellularLocation>
        <location evidence="1">Cell membrane</location>
        <topology evidence="1">Multi-pass membrane protein</topology>
    </subcellularLocation>
</comment>
<keyword evidence="5 7" id="KW-1133">Transmembrane helix</keyword>
<dbReference type="SUPFAM" id="SSF103473">
    <property type="entry name" value="MFS general substrate transporter"/>
    <property type="match status" value="1"/>
</dbReference>
<reference evidence="9 10" key="1">
    <citation type="submission" date="2014-03" db="EMBL/GenBank/DDBJ databases">
        <title>The draft genome sequence of Thioclava dalianensis DLFJ1-1.</title>
        <authorList>
            <person name="Lai Q."/>
            <person name="Shao Z."/>
        </authorList>
    </citation>
    <scope>NUCLEOTIDE SEQUENCE [LARGE SCALE GENOMIC DNA]</scope>
    <source>
        <strain evidence="9 10">DLFJ1-1</strain>
    </source>
</reference>
<dbReference type="EMBL" id="JHEH01000004">
    <property type="protein sequence ID" value="KEP70772.1"/>
    <property type="molecule type" value="Genomic_DNA"/>
</dbReference>